<reference evidence="4" key="1">
    <citation type="submission" date="2016-10" db="EMBL/GenBank/DDBJ databases">
        <authorList>
            <person name="Varghese N."/>
            <person name="Submissions S."/>
        </authorList>
    </citation>
    <scope>NUCLEOTIDE SEQUENCE [LARGE SCALE GENOMIC DNA]</scope>
    <source>
        <strain evidence="4">LMG 24000</strain>
    </source>
</reference>
<dbReference type="InterPro" id="IPR050523">
    <property type="entry name" value="AKR_Detox_Biosynth"/>
</dbReference>
<dbReference type="SUPFAM" id="SSF51430">
    <property type="entry name" value="NAD(P)-linked oxidoreductase"/>
    <property type="match status" value="1"/>
</dbReference>
<dbReference type="PROSITE" id="PS00062">
    <property type="entry name" value="ALDOKETO_REDUCTASE_2"/>
    <property type="match status" value="1"/>
</dbReference>
<accession>A0A1H4F3C4</accession>
<evidence type="ECO:0000256" key="1">
    <source>
        <dbReference type="ARBA" id="ARBA00023002"/>
    </source>
</evidence>
<dbReference type="OrthoDB" id="5488419at2"/>
<dbReference type="GO" id="GO:0005829">
    <property type="term" value="C:cytosol"/>
    <property type="evidence" value="ECO:0007669"/>
    <property type="project" value="UniProtKB-ARBA"/>
</dbReference>
<dbReference type="Pfam" id="PF00248">
    <property type="entry name" value="Aldo_ket_red"/>
    <property type="match status" value="1"/>
</dbReference>
<keyword evidence="1" id="KW-0560">Oxidoreductase</keyword>
<dbReference type="PANTHER" id="PTHR43364">
    <property type="entry name" value="NADH-SPECIFIC METHYLGLYOXAL REDUCTASE-RELATED"/>
    <property type="match status" value="1"/>
</dbReference>
<dbReference type="AlphaFoldDB" id="A0A1H4F3C4"/>
<name>A0A1H4F3C4_9BURK</name>
<dbReference type="InterPro" id="IPR018170">
    <property type="entry name" value="Aldo/ket_reductase_CS"/>
</dbReference>
<gene>
    <name evidence="3" type="ORF">SAMN05192564_10473</name>
</gene>
<dbReference type="STRING" id="83784.SAMN05192564_10473"/>
<proteinExistence type="predicted"/>
<evidence type="ECO:0000259" key="2">
    <source>
        <dbReference type="Pfam" id="PF00248"/>
    </source>
</evidence>
<dbReference type="Gene3D" id="3.20.20.100">
    <property type="entry name" value="NADP-dependent oxidoreductase domain"/>
    <property type="match status" value="1"/>
</dbReference>
<evidence type="ECO:0000313" key="4">
    <source>
        <dbReference type="Proteomes" id="UP000198638"/>
    </source>
</evidence>
<dbReference type="RefSeq" id="WP_090534051.1">
    <property type="nucleotide sequence ID" value="NZ_FNRQ01000004.1"/>
</dbReference>
<keyword evidence="4" id="KW-1185">Reference proteome</keyword>
<dbReference type="Proteomes" id="UP000198638">
    <property type="component" value="Unassembled WGS sequence"/>
</dbReference>
<dbReference type="FunFam" id="3.20.20.100:FF:000004">
    <property type="entry name" value="Oxidoreductase, aldo/keto reductase"/>
    <property type="match status" value="1"/>
</dbReference>
<feature type="domain" description="NADP-dependent oxidoreductase" evidence="2">
    <location>
        <begin position="15"/>
        <end position="318"/>
    </location>
</feature>
<dbReference type="EMBL" id="FNRQ01000004">
    <property type="protein sequence ID" value="SEA91440.1"/>
    <property type="molecule type" value="Genomic_DNA"/>
</dbReference>
<protein>
    <submittedName>
        <fullName evidence="3">Predicted oxidoreductase</fullName>
    </submittedName>
</protein>
<evidence type="ECO:0000313" key="3">
    <source>
        <dbReference type="EMBL" id="SEA91440.1"/>
    </source>
</evidence>
<dbReference type="GO" id="GO:0016491">
    <property type="term" value="F:oxidoreductase activity"/>
    <property type="evidence" value="ECO:0007669"/>
    <property type="project" value="UniProtKB-KW"/>
</dbReference>
<sequence length="331" mass="36480">MQYSKFGRTGLTVSRLCLGTMTFGLQTEEDVARSILDTASEAGVNFIDTADVYPLGGGEQLAGRTEEIIGQWLKGRRDRYILATKAVGKVGPSSWDQGASRKHLLDAIDASLRRLGTDYVDLYQLHSDDAETPLDETLEALDIIVRSGRARYVGVSNFLAYRLARALGRADVLRVARFVSVQPRYNLLFRQIERELLPLAGEENLAVIPYNPLAGGLLTGKHRHDAPPAAGRFTNTVGKAGAMYQERYWHKREFETIDTLRDIVAQTGESLTKTSVAWVLANPRITSAIIGASRPDQLTDTLAAADLTLDAALKAKLDEETVEYRWGDAAR</sequence>
<dbReference type="InterPro" id="IPR023210">
    <property type="entry name" value="NADP_OxRdtase_dom"/>
</dbReference>
<organism evidence="3 4">
    <name type="scientific">Paraburkholderia sartisoli</name>
    <dbReference type="NCBI Taxonomy" id="83784"/>
    <lineage>
        <taxon>Bacteria</taxon>
        <taxon>Pseudomonadati</taxon>
        <taxon>Pseudomonadota</taxon>
        <taxon>Betaproteobacteria</taxon>
        <taxon>Burkholderiales</taxon>
        <taxon>Burkholderiaceae</taxon>
        <taxon>Paraburkholderia</taxon>
    </lineage>
</organism>
<dbReference type="InterPro" id="IPR036812">
    <property type="entry name" value="NAD(P)_OxRdtase_dom_sf"/>
</dbReference>
<dbReference type="PANTHER" id="PTHR43364:SF4">
    <property type="entry name" value="NAD(P)-LINKED OXIDOREDUCTASE SUPERFAMILY PROTEIN"/>
    <property type="match status" value="1"/>
</dbReference>